<evidence type="ECO:0000256" key="1">
    <source>
        <dbReference type="ARBA" id="ARBA00001946"/>
    </source>
</evidence>
<evidence type="ECO:0000256" key="2">
    <source>
        <dbReference type="ARBA" id="ARBA00022679"/>
    </source>
</evidence>
<dbReference type="Proteomes" id="UP000034176">
    <property type="component" value="Unassembled WGS sequence"/>
</dbReference>
<keyword evidence="2 8" id="KW-0808">Transferase</keyword>
<proteinExistence type="inferred from homology"/>
<feature type="domain" description="Poly A polymerase head" evidence="9">
    <location>
        <begin position="22"/>
        <end position="72"/>
    </location>
</feature>
<dbReference type="GO" id="GO:0000049">
    <property type="term" value="F:tRNA binding"/>
    <property type="evidence" value="ECO:0007669"/>
    <property type="project" value="TreeGrafter"/>
</dbReference>
<dbReference type="PANTHER" id="PTHR46173:SF1">
    <property type="entry name" value="CCA TRNA NUCLEOTIDYLTRANSFERASE 1, MITOCHONDRIAL"/>
    <property type="match status" value="1"/>
</dbReference>
<dbReference type="Gene3D" id="1.10.3090.10">
    <property type="entry name" value="cca-adding enzyme, domain 2"/>
    <property type="match status" value="1"/>
</dbReference>
<evidence type="ECO:0000259" key="10">
    <source>
        <dbReference type="Pfam" id="PF01966"/>
    </source>
</evidence>
<dbReference type="Pfam" id="PF12627">
    <property type="entry name" value="PolyA_pol_RNAbd"/>
    <property type="match status" value="1"/>
</dbReference>
<dbReference type="Pfam" id="PF01743">
    <property type="entry name" value="PolyA_pol"/>
    <property type="match status" value="2"/>
</dbReference>
<dbReference type="AlphaFoldDB" id="A0A0G0AP41"/>
<dbReference type="GO" id="GO:0000166">
    <property type="term" value="F:nucleotide binding"/>
    <property type="evidence" value="ECO:0007669"/>
    <property type="project" value="UniProtKB-KW"/>
</dbReference>
<dbReference type="EMBL" id="LBPN01000016">
    <property type="protein sequence ID" value="KKP58788.1"/>
    <property type="molecule type" value="Genomic_DNA"/>
</dbReference>
<dbReference type="GO" id="GO:0046872">
    <property type="term" value="F:metal ion binding"/>
    <property type="evidence" value="ECO:0007669"/>
    <property type="project" value="UniProtKB-KW"/>
</dbReference>
<evidence type="ECO:0000313" key="12">
    <source>
        <dbReference type="EMBL" id="KKP58788.1"/>
    </source>
</evidence>
<dbReference type="PANTHER" id="PTHR46173">
    <property type="entry name" value="CCA TRNA NUCLEOTIDYLTRANSFERASE 1, MITOCHONDRIAL"/>
    <property type="match status" value="1"/>
</dbReference>
<dbReference type="InterPro" id="IPR002646">
    <property type="entry name" value="PolA_pol_head_dom"/>
</dbReference>
<protein>
    <submittedName>
        <fullName evidence="12">tRNA adenylyl-/cytidylyl-transferase</fullName>
    </submittedName>
</protein>
<comment type="cofactor">
    <cofactor evidence="1">
        <name>Mg(2+)</name>
        <dbReference type="ChEBI" id="CHEBI:18420"/>
    </cofactor>
</comment>
<evidence type="ECO:0000256" key="8">
    <source>
        <dbReference type="RuleBase" id="RU003953"/>
    </source>
</evidence>
<dbReference type="PATRIC" id="fig|1618434.3.peg.461"/>
<sequence length="424" mass="48578">MSKLPQSAQEIIDKLNKAGFECFAVGGSVRDILMRKETKGWDFTTNATPNEIMKIFPDSFYDNNFGTVGIKMTSHQTGHPELVSGSNSETGSLNIYLRRQEFGMTENTEDVYEITTYRSEKGYTDSRHPDEIMWGKTLEEDLSRRDLTINAIAYDGKKLIDPFNGQRDLKNRLIRSVGDPIQRFTEDALRLMRTVRIATQLGFAIEEKTFAAIKKLAPTINKVSADRIRHELKRILESDYPSDGIMILKNAGILDELLPELSKTFGVSQISPKRHHIYDVGTHLLKSLEATPSKNWLVRFATLIHDIGKPQVFRKDQQTNLITFYNHEMVGTTIAKNIAKRLNFSKKDAEKFALLVRHHQFTVDENQTDTTLRRFVKKVGKENLQDILDLRIGDRVGGGVPITSWRLRLFIKRLEEVQKQPFTF</sequence>
<accession>A0A0G0AP41</accession>
<evidence type="ECO:0000313" key="13">
    <source>
        <dbReference type="Proteomes" id="UP000034176"/>
    </source>
</evidence>
<comment type="similarity">
    <text evidence="8">Belongs to the tRNA nucleotidyltransferase/poly(A) polymerase family.</text>
</comment>
<dbReference type="CDD" id="cd00077">
    <property type="entry name" value="HDc"/>
    <property type="match status" value="1"/>
</dbReference>
<dbReference type="CDD" id="cd05398">
    <property type="entry name" value="NT_ClassII-CCAase"/>
    <property type="match status" value="1"/>
</dbReference>
<name>A0A0G0AP41_9BACT</name>
<gene>
    <name evidence="12" type="ORF">UR52_C0016G0002</name>
</gene>
<evidence type="ECO:0000259" key="9">
    <source>
        <dbReference type="Pfam" id="PF01743"/>
    </source>
</evidence>
<dbReference type="SUPFAM" id="SSF81301">
    <property type="entry name" value="Nucleotidyltransferase"/>
    <property type="match status" value="1"/>
</dbReference>
<dbReference type="GO" id="GO:0016779">
    <property type="term" value="F:nucleotidyltransferase activity"/>
    <property type="evidence" value="ECO:0007669"/>
    <property type="project" value="UniProtKB-KW"/>
</dbReference>
<evidence type="ECO:0000256" key="4">
    <source>
        <dbReference type="ARBA" id="ARBA00022695"/>
    </source>
</evidence>
<keyword evidence="7" id="KW-0460">Magnesium</keyword>
<dbReference type="STRING" id="1618434.UR52_C0016G0002"/>
<keyword evidence="5" id="KW-0479">Metal-binding</keyword>
<dbReference type="InterPro" id="IPR006674">
    <property type="entry name" value="HD_domain"/>
</dbReference>
<reference evidence="12 13" key="1">
    <citation type="journal article" date="2015" name="Nature">
        <title>rRNA introns, odd ribosomes, and small enigmatic genomes across a large radiation of phyla.</title>
        <authorList>
            <person name="Brown C.T."/>
            <person name="Hug L.A."/>
            <person name="Thomas B.C."/>
            <person name="Sharon I."/>
            <person name="Castelle C.J."/>
            <person name="Singh A."/>
            <person name="Wilkins M.J."/>
            <person name="Williams K.H."/>
            <person name="Banfield J.F."/>
        </authorList>
    </citation>
    <scope>NUCLEOTIDE SEQUENCE [LARGE SCALE GENOMIC DNA]</scope>
</reference>
<keyword evidence="4" id="KW-0548">Nucleotidyltransferase</keyword>
<dbReference type="Pfam" id="PF01966">
    <property type="entry name" value="HD"/>
    <property type="match status" value="1"/>
</dbReference>
<dbReference type="InterPro" id="IPR032828">
    <property type="entry name" value="PolyA_RNA-bd"/>
</dbReference>
<dbReference type="InterPro" id="IPR050264">
    <property type="entry name" value="Bact_CCA-adding_enz_type3_sf"/>
</dbReference>
<dbReference type="Gene3D" id="3.30.460.10">
    <property type="entry name" value="Beta Polymerase, domain 2"/>
    <property type="match status" value="1"/>
</dbReference>
<evidence type="ECO:0000256" key="7">
    <source>
        <dbReference type="ARBA" id="ARBA00022842"/>
    </source>
</evidence>
<organism evidence="12 13">
    <name type="scientific">Candidatus Gottesmanbacteria bacterium GW2011_GWA1_34_13</name>
    <dbReference type="NCBI Taxonomy" id="1618434"/>
    <lineage>
        <taxon>Bacteria</taxon>
        <taxon>Candidatus Gottesmaniibacteriota</taxon>
    </lineage>
</organism>
<evidence type="ECO:0000259" key="11">
    <source>
        <dbReference type="Pfam" id="PF12627"/>
    </source>
</evidence>
<feature type="domain" description="tRNA nucleotidyltransferase/poly(A) polymerase RNA and SrmB- binding" evidence="11">
    <location>
        <begin position="202"/>
        <end position="262"/>
    </location>
</feature>
<evidence type="ECO:0000256" key="3">
    <source>
        <dbReference type="ARBA" id="ARBA00022694"/>
    </source>
</evidence>
<keyword evidence="6" id="KW-0547">Nucleotide-binding</keyword>
<comment type="caution">
    <text evidence="12">The sequence shown here is derived from an EMBL/GenBank/DDBJ whole genome shotgun (WGS) entry which is preliminary data.</text>
</comment>
<keyword evidence="8" id="KW-0694">RNA-binding</keyword>
<dbReference type="InterPro" id="IPR003607">
    <property type="entry name" value="HD/PDEase_dom"/>
</dbReference>
<dbReference type="GO" id="GO:0008033">
    <property type="term" value="P:tRNA processing"/>
    <property type="evidence" value="ECO:0007669"/>
    <property type="project" value="UniProtKB-KW"/>
</dbReference>
<dbReference type="SUPFAM" id="SSF81891">
    <property type="entry name" value="Poly A polymerase C-terminal region-like"/>
    <property type="match status" value="1"/>
</dbReference>
<dbReference type="InterPro" id="IPR043519">
    <property type="entry name" value="NT_sf"/>
</dbReference>
<feature type="domain" description="Poly A polymerase head" evidence="9">
    <location>
        <begin position="105"/>
        <end position="175"/>
    </location>
</feature>
<evidence type="ECO:0000256" key="6">
    <source>
        <dbReference type="ARBA" id="ARBA00022741"/>
    </source>
</evidence>
<evidence type="ECO:0000256" key="5">
    <source>
        <dbReference type="ARBA" id="ARBA00022723"/>
    </source>
</evidence>
<keyword evidence="3" id="KW-0819">tRNA processing</keyword>
<feature type="domain" description="HD" evidence="10">
    <location>
        <begin position="276"/>
        <end position="365"/>
    </location>
</feature>